<dbReference type="PRINTS" id="PR00038">
    <property type="entry name" value="HTHLUXR"/>
</dbReference>
<evidence type="ECO:0000256" key="5">
    <source>
        <dbReference type="ARBA" id="ARBA00023163"/>
    </source>
</evidence>
<feature type="domain" description="Response regulatory" evidence="8">
    <location>
        <begin position="4"/>
        <end position="118"/>
    </location>
</feature>
<evidence type="ECO:0000256" key="3">
    <source>
        <dbReference type="ARBA" id="ARBA00023015"/>
    </source>
</evidence>
<organism evidence="9 10">
    <name type="scientific">Sphingomonas edaphi</name>
    <dbReference type="NCBI Taxonomy" id="2315689"/>
    <lineage>
        <taxon>Bacteria</taxon>
        <taxon>Pseudomonadati</taxon>
        <taxon>Pseudomonadota</taxon>
        <taxon>Alphaproteobacteria</taxon>
        <taxon>Sphingomonadales</taxon>
        <taxon>Sphingomonadaceae</taxon>
        <taxon>Sphingomonas</taxon>
    </lineage>
</organism>
<comment type="caution">
    <text evidence="9">The sequence shown here is derived from an EMBL/GenBank/DDBJ whole genome shotgun (WGS) entry which is preliminary data.</text>
</comment>
<name>A0A418PYI2_9SPHN</name>
<dbReference type="PANTHER" id="PTHR44688">
    <property type="entry name" value="DNA-BINDING TRANSCRIPTIONAL ACTIVATOR DEVR_DOSR"/>
    <property type="match status" value="1"/>
</dbReference>
<evidence type="ECO:0000256" key="1">
    <source>
        <dbReference type="ARBA" id="ARBA00022553"/>
    </source>
</evidence>
<protein>
    <submittedName>
        <fullName evidence="9">DNA-binding response regulator</fullName>
    </submittedName>
</protein>
<feature type="domain" description="HTH luxR-type" evidence="7">
    <location>
        <begin position="132"/>
        <end position="197"/>
    </location>
</feature>
<keyword evidence="3" id="KW-0805">Transcription regulation</keyword>
<keyword evidence="1 6" id="KW-0597">Phosphoprotein</keyword>
<dbReference type="InterPro" id="IPR001789">
    <property type="entry name" value="Sig_transdc_resp-reg_receiver"/>
</dbReference>
<keyword evidence="4 9" id="KW-0238">DNA-binding</keyword>
<reference evidence="9 10" key="1">
    <citation type="submission" date="2018-09" db="EMBL/GenBank/DDBJ databases">
        <title>Sphingomonas sp. DAC4.</title>
        <authorList>
            <person name="Seo T."/>
        </authorList>
    </citation>
    <scope>NUCLEOTIDE SEQUENCE [LARGE SCALE GENOMIC DNA]</scope>
    <source>
        <strain evidence="9 10">DAC4</strain>
    </source>
</reference>
<dbReference type="EMBL" id="QXTF01000004">
    <property type="protein sequence ID" value="RIX27045.1"/>
    <property type="molecule type" value="Genomic_DNA"/>
</dbReference>
<dbReference type="InterPro" id="IPR011006">
    <property type="entry name" value="CheY-like_superfamily"/>
</dbReference>
<dbReference type="Pfam" id="PF00196">
    <property type="entry name" value="GerE"/>
    <property type="match status" value="1"/>
</dbReference>
<dbReference type="SMART" id="SM00448">
    <property type="entry name" value="REC"/>
    <property type="match status" value="1"/>
</dbReference>
<dbReference type="OrthoDB" id="9782655at2"/>
<dbReference type="Proteomes" id="UP000285023">
    <property type="component" value="Unassembled WGS sequence"/>
</dbReference>
<dbReference type="PROSITE" id="PS50043">
    <property type="entry name" value="HTH_LUXR_2"/>
    <property type="match status" value="1"/>
</dbReference>
<dbReference type="SUPFAM" id="SSF52172">
    <property type="entry name" value="CheY-like"/>
    <property type="match status" value="1"/>
</dbReference>
<evidence type="ECO:0000313" key="9">
    <source>
        <dbReference type="EMBL" id="RIX27045.1"/>
    </source>
</evidence>
<gene>
    <name evidence="9" type="ORF">D3M59_10845</name>
</gene>
<keyword evidence="2" id="KW-0902">Two-component regulatory system</keyword>
<dbReference type="RefSeq" id="WP_119533700.1">
    <property type="nucleotide sequence ID" value="NZ_QXTF01000004.1"/>
</dbReference>
<dbReference type="SMART" id="SM00421">
    <property type="entry name" value="HTH_LUXR"/>
    <property type="match status" value="1"/>
</dbReference>
<accession>A0A418PYI2</accession>
<dbReference type="AlphaFoldDB" id="A0A418PYI2"/>
<dbReference type="PROSITE" id="PS50110">
    <property type="entry name" value="RESPONSE_REGULATORY"/>
    <property type="match status" value="1"/>
</dbReference>
<dbReference type="GO" id="GO:0006355">
    <property type="term" value="P:regulation of DNA-templated transcription"/>
    <property type="evidence" value="ECO:0007669"/>
    <property type="project" value="InterPro"/>
</dbReference>
<keyword evidence="10" id="KW-1185">Reference proteome</keyword>
<dbReference type="InterPro" id="IPR000792">
    <property type="entry name" value="Tscrpt_reg_LuxR_C"/>
</dbReference>
<dbReference type="InterPro" id="IPR016032">
    <property type="entry name" value="Sig_transdc_resp-reg_C-effctor"/>
</dbReference>
<dbReference type="PANTHER" id="PTHR44688:SF16">
    <property type="entry name" value="DNA-BINDING TRANSCRIPTIONAL ACTIVATOR DEVR_DOSR"/>
    <property type="match status" value="1"/>
</dbReference>
<evidence type="ECO:0000313" key="10">
    <source>
        <dbReference type="Proteomes" id="UP000285023"/>
    </source>
</evidence>
<dbReference type="Gene3D" id="3.40.50.2300">
    <property type="match status" value="1"/>
</dbReference>
<evidence type="ECO:0000259" key="7">
    <source>
        <dbReference type="PROSITE" id="PS50043"/>
    </source>
</evidence>
<dbReference type="Pfam" id="PF00072">
    <property type="entry name" value="Response_reg"/>
    <property type="match status" value="1"/>
</dbReference>
<proteinExistence type="predicted"/>
<evidence type="ECO:0000259" key="8">
    <source>
        <dbReference type="PROSITE" id="PS50110"/>
    </source>
</evidence>
<dbReference type="GO" id="GO:0003677">
    <property type="term" value="F:DNA binding"/>
    <property type="evidence" value="ECO:0007669"/>
    <property type="project" value="UniProtKB-KW"/>
</dbReference>
<evidence type="ECO:0000256" key="6">
    <source>
        <dbReference type="PROSITE-ProRule" id="PRU00169"/>
    </source>
</evidence>
<dbReference type="FunFam" id="3.40.50.2300:FF:000018">
    <property type="entry name" value="DNA-binding transcriptional regulator NtrC"/>
    <property type="match status" value="1"/>
</dbReference>
<keyword evidence="5" id="KW-0804">Transcription</keyword>
<dbReference type="InterPro" id="IPR036388">
    <property type="entry name" value="WH-like_DNA-bd_sf"/>
</dbReference>
<dbReference type="GO" id="GO:0000160">
    <property type="term" value="P:phosphorelay signal transduction system"/>
    <property type="evidence" value="ECO:0007669"/>
    <property type="project" value="UniProtKB-KW"/>
</dbReference>
<evidence type="ECO:0000256" key="4">
    <source>
        <dbReference type="ARBA" id="ARBA00023125"/>
    </source>
</evidence>
<evidence type="ECO:0000256" key="2">
    <source>
        <dbReference type="ARBA" id="ARBA00023012"/>
    </source>
</evidence>
<dbReference type="Gene3D" id="1.10.10.10">
    <property type="entry name" value="Winged helix-like DNA-binding domain superfamily/Winged helix DNA-binding domain"/>
    <property type="match status" value="1"/>
</dbReference>
<dbReference type="SUPFAM" id="SSF46894">
    <property type="entry name" value="C-terminal effector domain of the bipartite response regulators"/>
    <property type="match status" value="1"/>
</dbReference>
<dbReference type="PROSITE" id="PS00622">
    <property type="entry name" value="HTH_LUXR_1"/>
    <property type="match status" value="1"/>
</dbReference>
<feature type="modified residue" description="4-aspartylphosphate" evidence="6">
    <location>
        <position position="53"/>
    </location>
</feature>
<sequence length="199" mass="21881">MSGRVFVVDDNVEMCRSLEIMLEACGYCVKSFNDPDVFLAARTELDPGVVLLDLRMPERSGLDVLNEMKDGSAGLPTVVITGHGRIDVAVKAIKLGAKDFIQKPFAEEELLTIIERELADIAQAQPGNTPASNEALANLTPRERQVVMALAEGKPNKVIAHELDLSVRTVEMHRARAMNRLNCRTFADLLRTVLDEPKG</sequence>
<dbReference type="CDD" id="cd06170">
    <property type="entry name" value="LuxR_C_like"/>
    <property type="match status" value="1"/>
</dbReference>